<dbReference type="AlphaFoldDB" id="A0A6H0ZWC1"/>
<keyword evidence="3" id="KW-0378">Hydrolase</keyword>
<proteinExistence type="predicted"/>
<dbReference type="Proteomes" id="UP000500870">
    <property type="component" value="Chromosome 3"/>
</dbReference>
<dbReference type="GO" id="GO:0043138">
    <property type="term" value="F:3'-5' DNA helicase activity"/>
    <property type="evidence" value="ECO:0007669"/>
    <property type="project" value="TreeGrafter"/>
</dbReference>
<dbReference type="InterPro" id="IPR027417">
    <property type="entry name" value="P-loop_NTPase"/>
</dbReference>
<name>A0A6H0ZWC1_9HYPH</name>
<feature type="region of interest" description="Disordered" evidence="2">
    <location>
        <begin position="274"/>
        <end position="294"/>
    </location>
</feature>
<dbReference type="GO" id="GO:0000725">
    <property type="term" value="P:recombinational repair"/>
    <property type="evidence" value="ECO:0007669"/>
    <property type="project" value="TreeGrafter"/>
</dbReference>
<evidence type="ECO:0000256" key="1">
    <source>
        <dbReference type="ARBA" id="ARBA00034923"/>
    </source>
</evidence>
<protein>
    <recommendedName>
        <fullName evidence="1">DNA 3'-5' helicase II</fullName>
    </recommendedName>
</protein>
<dbReference type="InterPro" id="IPR000212">
    <property type="entry name" value="DNA_helicase_UvrD/REP"/>
</dbReference>
<evidence type="ECO:0000313" key="3">
    <source>
        <dbReference type="EMBL" id="QIX24080.1"/>
    </source>
</evidence>
<keyword evidence="3" id="KW-0547">Nucleotide-binding</keyword>
<dbReference type="RefSeq" id="WP_112556622.1">
    <property type="nucleotide sequence ID" value="NZ_CP050899.1"/>
</dbReference>
<dbReference type="EMBL" id="CP050899">
    <property type="protein sequence ID" value="QIX24080.1"/>
    <property type="molecule type" value="Genomic_DNA"/>
</dbReference>
<sequence length="588" mass="65992">MAEGQESPADAAGRIALERMFACLDEGRSFRLEAGAGAGKTYSLEKALRRLIDKRGTTLLRQRQQVGCITYTNVAKDEIISRTHAHPAVRPETVHGFCWSILQDFQPTLREFVPGLPSWDERLAEAGGIGERRVHYELGYPGVTDDQVSLRHEDVLSLMIQAMERPKFRRVLTSRYPILLIDEYQDTDAGFVDALKEWFLDRGEGPLIGLFGDHWQKIYGEGCGLVEHQALEIIDKKANFRSVDPIVQVLNRMRPDLPQMVSDPAAPGEARVFHTNNWPGQRRTGQGGGHWTGDTSPEAARAYFQHVQDRLAAEGWDLSIETTKILMLSHSILAREQGYEGIRSIYGQFNDPWLKKDDPHIKFLADQLEPACAAFEAKRYGEMFEAFGSAMPRIRQHQDKVAWTDGMNALIALRQAGSIGEVIDFIVAQPHMRLPAAVEEREAKLAAVGAEPIEGESRRVTQLRKLRAVPYTELISLDRFIDGHTPFATKHGVKGAEFENVLVIVGRGWNKYNFAQTLEWIDNGPPADKQEFFENNRNLFYVACSRPKVRLALLFTQILSANAIAKLDEWFGAENVVALPADPLLPAA</sequence>
<evidence type="ECO:0000256" key="2">
    <source>
        <dbReference type="SAM" id="MobiDB-lite"/>
    </source>
</evidence>
<dbReference type="PANTHER" id="PTHR11070">
    <property type="entry name" value="UVRD / RECB / PCRA DNA HELICASE FAMILY MEMBER"/>
    <property type="match status" value="1"/>
</dbReference>
<dbReference type="Gene3D" id="3.40.50.300">
    <property type="entry name" value="P-loop containing nucleotide triphosphate hydrolases"/>
    <property type="match status" value="2"/>
</dbReference>
<accession>A0A6H0ZWC1</accession>
<keyword evidence="3" id="KW-0067">ATP-binding</keyword>
<dbReference type="PANTHER" id="PTHR11070:SF2">
    <property type="entry name" value="ATP-DEPENDENT DNA HELICASE SRS2"/>
    <property type="match status" value="1"/>
</dbReference>
<gene>
    <name evidence="3" type="ORF">FOB41_23485</name>
</gene>
<keyword evidence="3" id="KW-0347">Helicase</keyword>
<dbReference type="GO" id="GO:0005524">
    <property type="term" value="F:ATP binding"/>
    <property type="evidence" value="ECO:0007669"/>
    <property type="project" value="InterPro"/>
</dbReference>
<dbReference type="SUPFAM" id="SSF52540">
    <property type="entry name" value="P-loop containing nucleoside triphosphate hydrolases"/>
    <property type="match status" value="1"/>
</dbReference>
<reference evidence="3 4" key="1">
    <citation type="submission" date="2020-04" db="EMBL/GenBank/DDBJ databases">
        <title>FDA dAtabase for Regulatory Grade micrObial Sequences (FDA-ARGOS): Supporting development and validation of Infectious Disease Dx tests.</title>
        <authorList>
            <person name="Sciortino C."/>
            <person name="Tallon L."/>
            <person name="Sadzewicz L."/>
            <person name="Vavikolanu K."/>
            <person name="Mehta A."/>
            <person name="Aluvathingal J."/>
            <person name="Nadendla S."/>
            <person name="Nandy P."/>
            <person name="Geyer C."/>
            <person name="Yan Y."/>
            <person name="Sichtig H."/>
        </authorList>
    </citation>
    <scope>NUCLEOTIDE SEQUENCE [LARGE SCALE GENOMIC DNA]</scope>
    <source>
        <strain evidence="3 4">FDAARGOS_633</strain>
    </source>
</reference>
<organism evidence="3 4">
    <name type="scientific">Agrobacterium pusense</name>
    <dbReference type="NCBI Taxonomy" id="648995"/>
    <lineage>
        <taxon>Bacteria</taxon>
        <taxon>Pseudomonadati</taxon>
        <taxon>Pseudomonadota</taxon>
        <taxon>Alphaproteobacteria</taxon>
        <taxon>Hyphomicrobiales</taxon>
        <taxon>Rhizobiaceae</taxon>
        <taxon>Rhizobium/Agrobacterium group</taxon>
        <taxon>Agrobacterium</taxon>
    </lineage>
</organism>
<dbReference type="Pfam" id="PF13245">
    <property type="entry name" value="AAA_19"/>
    <property type="match status" value="1"/>
</dbReference>
<evidence type="ECO:0000313" key="4">
    <source>
        <dbReference type="Proteomes" id="UP000500870"/>
    </source>
</evidence>
<dbReference type="GO" id="GO:0003677">
    <property type="term" value="F:DNA binding"/>
    <property type="evidence" value="ECO:0007669"/>
    <property type="project" value="InterPro"/>
</dbReference>